<dbReference type="EMBL" id="JACGCM010000938">
    <property type="protein sequence ID" value="KAF6164200.1"/>
    <property type="molecule type" value="Genomic_DNA"/>
</dbReference>
<dbReference type="GO" id="GO:0005524">
    <property type="term" value="F:ATP binding"/>
    <property type="evidence" value="ECO:0007669"/>
    <property type="project" value="InterPro"/>
</dbReference>
<evidence type="ECO:0000256" key="2">
    <source>
        <dbReference type="PROSITE-ProRule" id="PRU00283"/>
    </source>
</evidence>
<dbReference type="Gene3D" id="3.40.850.10">
    <property type="entry name" value="Kinesin motor domain"/>
    <property type="match status" value="1"/>
</dbReference>
<evidence type="ECO:0000259" key="3">
    <source>
        <dbReference type="PROSITE" id="PS50067"/>
    </source>
</evidence>
<dbReference type="SMART" id="SM00129">
    <property type="entry name" value="KISc"/>
    <property type="match status" value="1"/>
</dbReference>
<sequence length="216" mass="24373">LQRGHLDGDFKILGREMHRESWIGELLVPSKCLLTVECQEIRLSPCRPLTVQEASAGATMVTDFDSAKDGQLTVDVHGAPKKIFMFDSVFSHKQKGTRKLFRVEGSEDARGDQFKYEIFVSALEVYNEQMRDLLVPGSQSELTSKRLKIRQDVEGNHYIRGLVEAPVSNMNEVWDVLQTGSNARTVEATNANEHSSQSHWFVLFIFTANVVRITST</sequence>
<evidence type="ECO:0000313" key="4">
    <source>
        <dbReference type="EMBL" id="KAF6164200.1"/>
    </source>
</evidence>
<dbReference type="InterPro" id="IPR036961">
    <property type="entry name" value="Kinesin_motor_dom_sf"/>
</dbReference>
<dbReference type="PANTHER" id="PTHR47972:SF35">
    <property type="entry name" value="KINESIN-LIKE PROTEIN KIN-14Q"/>
    <property type="match status" value="1"/>
</dbReference>
<reference evidence="4 5" key="1">
    <citation type="journal article" date="2020" name="IScience">
        <title>Genome Sequencing of the Endangered Kingdonia uniflora (Circaeasteraceae, Ranunculales) Reveals Potential Mechanisms of Evolutionary Specialization.</title>
        <authorList>
            <person name="Sun Y."/>
            <person name="Deng T."/>
            <person name="Zhang A."/>
            <person name="Moore M.J."/>
            <person name="Landis J.B."/>
            <person name="Lin N."/>
            <person name="Zhang H."/>
            <person name="Zhang X."/>
            <person name="Huang J."/>
            <person name="Zhang X."/>
            <person name="Sun H."/>
            <person name="Wang H."/>
        </authorList>
    </citation>
    <scope>NUCLEOTIDE SEQUENCE [LARGE SCALE GENOMIC DNA]</scope>
    <source>
        <strain evidence="4">TB1705</strain>
        <tissue evidence="4">Leaf</tissue>
    </source>
</reference>
<comment type="caution">
    <text evidence="4">The sequence shown here is derived from an EMBL/GenBank/DDBJ whole genome shotgun (WGS) entry which is preliminary data.</text>
</comment>
<evidence type="ECO:0000256" key="1">
    <source>
        <dbReference type="ARBA" id="ARBA00023175"/>
    </source>
</evidence>
<evidence type="ECO:0000313" key="5">
    <source>
        <dbReference type="Proteomes" id="UP000541444"/>
    </source>
</evidence>
<dbReference type="PROSITE" id="PS50067">
    <property type="entry name" value="KINESIN_MOTOR_2"/>
    <property type="match status" value="1"/>
</dbReference>
<dbReference type="AlphaFoldDB" id="A0A7J7NAZ8"/>
<dbReference type="PANTHER" id="PTHR47972">
    <property type="entry name" value="KINESIN-LIKE PROTEIN KLP-3"/>
    <property type="match status" value="1"/>
</dbReference>
<dbReference type="InterPro" id="IPR027640">
    <property type="entry name" value="Kinesin-like_fam"/>
</dbReference>
<dbReference type="OrthoDB" id="1930379at2759"/>
<name>A0A7J7NAZ8_9MAGN</name>
<dbReference type="InterPro" id="IPR001752">
    <property type="entry name" value="Kinesin_motor_dom"/>
</dbReference>
<accession>A0A7J7NAZ8</accession>
<dbReference type="GO" id="GO:0015630">
    <property type="term" value="C:microtubule cytoskeleton"/>
    <property type="evidence" value="ECO:0007669"/>
    <property type="project" value="TreeGrafter"/>
</dbReference>
<comment type="similarity">
    <text evidence="2">Belongs to the TRAFAC class myosin-kinesin ATPase superfamily. Kinesin family.</text>
</comment>
<dbReference type="Proteomes" id="UP000541444">
    <property type="component" value="Unassembled WGS sequence"/>
</dbReference>
<dbReference type="Pfam" id="PF00225">
    <property type="entry name" value="Kinesin"/>
    <property type="match status" value="1"/>
</dbReference>
<dbReference type="InterPro" id="IPR027417">
    <property type="entry name" value="P-loop_NTPase"/>
</dbReference>
<keyword evidence="1" id="KW-0505">Motor protein</keyword>
<keyword evidence="5" id="KW-1185">Reference proteome</keyword>
<dbReference type="GO" id="GO:0007018">
    <property type="term" value="P:microtubule-based movement"/>
    <property type="evidence" value="ECO:0007669"/>
    <property type="project" value="InterPro"/>
</dbReference>
<feature type="domain" description="Kinesin motor" evidence="3">
    <location>
        <begin position="1"/>
        <end position="216"/>
    </location>
</feature>
<protein>
    <recommendedName>
        <fullName evidence="3">Kinesin motor domain-containing protein</fullName>
    </recommendedName>
</protein>
<dbReference type="GO" id="GO:0008017">
    <property type="term" value="F:microtubule binding"/>
    <property type="evidence" value="ECO:0007669"/>
    <property type="project" value="InterPro"/>
</dbReference>
<organism evidence="4 5">
    <name type="scientific">Kingdonia uniflora</name>
    <dbReference type="NCBI Taxonomy" id="39325"/>
    <lineage>
        <taxon>Eukaryota</taxon>
        <taxon>Viridiplantae</taxon>
        <taxon>Streptophyta</taxon>
        <taxon>Embryophyta</taxon>
        <taxon>Tracheophyta</taxon>
        <taxon>Spermatophyta</taxon>
        <taxon>Magnoliopsida</taxon>
        <taxon>Ranunculales</taxon>
        <taxon>Circaeasteraceae</taxon>
        <taxon>Kingdonia</taxon>
    </lineage>
</organism>
<dbReference type="GO" id="GO:0003777">
    <property type="term" value="F:microtubule motor activity"/>
    <property type="evidence" value="ECO:0007669"/>
    <property type="project" value="InterPro"/>
</dbReference>
<dbReference type="SUPFAM" id="SSF52540">
    <property type="entry name" value="P-loop containing nucleoside triphosphate hydrolases"/>
    <property type="match status" value="1"/>
</dbReference>
<comment type="caution">
    <text evidence="2">Lacks conserved residue(s) required for the propagation of feature annotation.</text>
</comment>
<gene>
    <name evidence="4" type="ORF">GIB67_010170</name>
</gene>
<feature type="non-terminal residue" evidence="4">
    <location>
        <position position="1"/>
    </location>
</feature>
<proteinExistence type="inferred from homology"/>